<keyword evidence="1" id="KW-0812">Transmembrane</keyword>
<dbReference type="PANTHER" id="PTHR35791:SF1">
    <property type="entry name" value="UPF0754 MEMBRANE PROTEIN YHEB"/>
    <property type="match status" value="1"/>
</dbReference>
<dbReference type="AlphaFoldDB" id="A0A0M0JHS1"/>
<evidence type="ECO:0000256" key="1">
    <source>
        <dbReference type="SAM" id="Phobius"/>
    </source>
</evidence>
<evidence type="ECO:0000313" key="2">
    <source>
        <dbReference type="EMBL" id="KOO26000.1"/>
    </source>
</evidence>
<keyword evidence="1" id="KW-0472">Membrane</keyword>
<organism evidence="2 3">
    <name type="scientific">Chrysochromulina tobinii</name>
    <dbReference type="NCBI Taxonomy" id="1460289"/>
    <lineage>
        <taxon>Eukaryota</taxon>
        <taxon>Haptista</taxon>
        <taxon>Haptophyta</taxon>
        <taxon>Prymnesiophyceae</taxon>
        <taxon>Prymnesiales</taxon>
        <taxon>Chrysochromulinaceae</taxon>
        <taxon>Chrysochromulina</taxon>
    </lineage>
</organism>
<keyword evidence="1" id="KW-1133">Transmembrane helix</keyword>
<accession>A0A0M0JHS1</accession>
<protein>
    <recommendedName>
        <fullName evidence="4">DUF445 domain-containing protein</fullName>
    </recommendedName>
</protein>
<reference evidence="3" key="1">
    <citation type="journal article" date="2015" name="PLoS Genet.">
        <title>Genome Sequence and Transcriptome Analyses of Chrysochromulina tobin: Metabolic Tools for Enhanced Algal Fitness in the Prominent Order Prymnesiales (Haptophyceae).</title>
        <authorList>
            <person name="Hovde B.T."/>
            <person name="Deodato C.R."/>
            <person name="Hunsperger H.M."/>
            <person name="Ryken S.A."/>
            <person name="Yost W."/>
            <person name="Jha R.K."/>
            <person name="Patterson J."/>
            <person name="Monnat R.J. Jr."/>
            <person name="Barlow S.B."/>
            <person name="Starkenburg S.R."/>
            <person name="Cattolico R.A."/>
        </authorList>
    </citation>
    <scope>NUCLEOTIDE SEQUENCE</scope>
    <source>
        <strain evidence="3">CCMP291</strain>
    </source>
</reference>
<keyword evidence="3" id="KW-1185">Reference proteome</keyword>
<feature type="transmembrane region" description="Helical" evidence="1">
    <location>
        <begin position="165"/>
        <end position="188"/>
    </location>
</feature>
<gene>
    <name evidence="2" type="ORF">Ctob_012855</name>
</gene>
<proteinExistence type="predicted"/>
<dbReference type="EMBL" id="JWZX01002903">
    <property type="protein sequence ID" value="KOO26000.1"/>
    <property type="molecule type" value="Genomic_DNA"/>
</dbReference>
<dbReference type="PANTHER" id="PTHR35791">
    <property type="entry name" value="UPF0754 MEMBRANE PROTEIN YHEB"/>
    <property type="match status" value="1"/>
</dbReference>
<name>A0A0M0JHS1_9EUKA</name>
<sequence length="396" mass="44176">MIFEPREYLGLRLRTWPNNPAGLFCWQGIVPCKARVMAQRLCDLVTGKLLDVRQVFRRLDPDRVAELLTPGVDRIAEQVVAEMVPSGAGAAATAVGRAALRGLPASAQEELSALRHEYVAGLTRDMQRHVKELLDVDEVVVGGMVREKQLLVELFRRCGRVELDFLVNSGFGFGCLLGVVQMCLWIFYELPWTLAAGGAVVGYLTNWIALLLIFAPVEPRRFGPFVLQGLFLKRQHEVSEEFADCMTEKLLASETLWHNILTGRGSTRFAELLHERTAKFMAAAAAVLYGGAQPTEFATAEWWGRLERRVSGRTLELLPTQLPLIHAYVDEQLQLRETLKTNLRRLTPQEFEQVLHPVFQEDEFTLILVGAVLGLAVGWGQAAADARSKRMAAQGS</sequence>
<feature type="transmembrane region" description="Helical" evidence="1">
    <location>
        <begin position="194"/>
        <end position="215"/>
    </location>
</feature>
<dbReference type="OrthoDB" id="410754at2759"/>
<comment type="caution">
    <text evidence="2">The sequence shown here is derived from an EMBL/GenBank/DDBJ whole genome shotgun (WGS) entry which is preliminary data.</text>
</comment>
<dbReference type="Proteomes" id="UP000037460">
    <property type="component" value="Unassembled WGS sequence"/>
</dbReference>
<evidence type="ECO:0008006" key="4">
    <source>
        <dbReference type="Google" id="ProtNLM"/>
    </source>
</evidence>
<evidence type="ECO:0000313" key="3">
    <source>
        <dbReference type="Proteomes" id="UP000037460"/>
    </source>
</evidence>